<dbReference type="SUPFAM" id="SSF52743">
    <property type="entry name" value="Subtilisin-like"/>
    <property type="match status" value="1"/>
</dbReference>
<feature type="domain" description="Peptidase S53" evidence="3">
    <location>
        <begin position="51"/>
        <end position="402"/>
    </location>
</feature>
<reference evidence="4" key="2">
    <citation type="journal article" date="2022" name="Microbiol. Resour. Announc.">
        <title>Whole-Genome Sequence of Entomortierella parvispora E1425, a Mucoromycotan Fungus Associated with Burkholderiaceae-Related Endosymbiotic Bacteria.</title>
        <authorList>
            <person name="Herlambang A."/>
            <person name="Guo Y."/>
            <person name="Takashima Y."/>
            <person name="Narisawa K."/>
            <person name="Ohta H."/>
            <person name="Nishizawa T."/>
        </authorList>
    </citation>
    <scope>NUCLEOTIDE SEQUENCE</scope>
    <source>
        <strain evidence="4">E1425</strain>
    </source>
</reference>
<sequence>MPSPALIYFLLAIGLHCVLAFPATSPSSHAEFTQATSRLLKRRPPQSCNNHVTPACIQALYGIPKTRATQASNTIAVAGFLNEFANRADLASFLRTLRPDLNPAPTFSEVSIDGGRNDQNDPGELANLNVQYTIGLASGVPTTFYSVGRNDTTGYLDLVNTLIQQASAPSVLILTYGVDEMYVPPLAATNLCNAFKKLGERGTSIIVSSGDGGVAGLSTSNNCSTFIPSFPATCPYVTSVGATTGIQEVGADISAGGFSNIFPQPQYQKAAVSRYIKALGGQYHGRYDATGRGYPDVAAQGEKIAVSYKGEFTLIDGTEASALIFGSVIALLNDELISAGKPRLGFLNPLLYSPAGASGLTDITSGNNPGCNTNGFSAIKGWDPVTGLGTPKYAALRAAIRL</sequence>
<dbReference type="InterPro" id="IPR036852">
    <property type="entry name" value="Peptidase_S8/S53_dom_sf"/>
</dbReference>
<evidence type="ECO:0000259" key="3">
    <source>
        <dbReference type="PROSITE" id="PS51695"/>
    </source>
</evidence>
<comment type="cofactor">
    <cofactor evidence="1">
        <name>Ca(2+)</name>
        <dbReference type="ChEBI" id="CHEBI:29108"/>
    </cofactor>
    <text evidence="1">Binds 1 Ca(2+) ion per subunit.</text>
</comment>
<dbReference type="PROSITE" id="PS51695">
    <property type="entry name" value="SEDOLISIN"/>
    <property type="match status" value="1"/>
</dbReference>
<feature type="signal peptide" evidence="2">
    <location>
        <begin position="1"/>
        <end position="20"/>
    </location>
</feature>
<feature type="binding site" evidence="1">
    <location>
        <position position="362"/>
    </location>
    <ligand>
        <name>Ca(2+)</name>
        <dbReference type="ChEBI" id="CHEBI:29108"/>
    </ligand>
</feature>
<dbReference type="OrthoDB" id="409122at2759"/>
<dbReference type="GO" id="GO:0006508">
    <property type="term" value="P:proteolysis"/>
    <property type="evidence" value="ECO:0007669"/>
    <property type="project" value="InterPro"/>
</dbReference>
<feature type="chain" id="PRO_5040361859" evidence="2">
    <location>
        <begin position="21"/>
        <end position="402"/>
    </location>
</feature>
<evidence type="ECO:0000313" key="5">
    <source>
        <dbReference type="Proteomes" id="UP000827284"/>
    </source>
</evidence>
<organism evidence="4 5">
    <name type="scientific">Entomortierella parvispora</name>
    <dbReference type="NCBI Taxonomy" id="205924"/>
    <lineage>
        <taxon>Eukaryota</taxon>
        <taxon>Fungi</taxon>
        <taxon>Fungi incertae sedis</taxon>
        <taxon>Mucoromycota</taxon>
        <taxon>Mortierellomycotina</taxon>
        <taxon>Mortierellomycetes</taxon>
        <taxon>Mortierellales</taxon>
        <taxon>Mortierellaceae</taxon>
        <taxon>Entomortierella</taxon>
    </lineage>
</organism>
<accession>A0A9P3LV89</accession>
<comment type="caution">
    <text evidence="1">Lacks conserved residue(s) required for the propagation of feature annotation.</text>
</comment>
<comment type="caution">
    <text evidence="4">The sequence shown here is derived from an EMBL/GenBank/DDBJ whole genome shotgun (WGS) entry which is preliminary data.</text>
</comment>
<dbReference type="PANTHER" id="PTHR14218">
    <property type="entry name" value="PROTEASE S8 TRIPEPTIDYL PEPTIDASE I CLN2"/>
    <property type="match status" value="1"/>
</dbReference>
<dbReference type="Proteomes" id="UP000827284">
    <property type="component" value="Unassembled WGS sequence"/>
</dbReference>
<evidence type="ECO:0000256" key="2">
    <source>
        <dbReference type="SAM" id="SignalP"/>
    </source>
</evidence>
<keyword evidence="1" id="KW-0106">Calcium</keyword>
<dbReference type="EMBL" id="BQFW01000006">
    <property type="protein sequence ID" value="GJJ71782.1"/>
    <property type="molecule type" value="Genomic_DNA"/>
</dbReference>
<evidence type="ECO:0000256" key="1">
    <source>
        <dbReference type="PROSITE-ProRule" id="PRU01032"/>
    </source>
</evidence>
<keyword evidence="5" id="KW-1185">Reference proteome</keyword>
<dbReference type="AlphaFoldDB" id="A0A9P3LV89"/>
<name>A0A9P3LV89_9FUNG</name>
<dbReference type="GO" id="GO:0046872">
    <property type="term" value="F:metal ion binding"/>
    <property type="evidence" value="ECO:0007669"/>
    <property type="project" value="UniProtKB-UniRule"/>
</dbReference>
<dbReference type="Gene3D" id="3.40.50.200">
    <property type="entry name" value="Peptidase S8/S53 domain"/>
    <property type="match status" value="1"/>
</dbReference>
<dbReference type="PANTHER" id="PTHR14218:SF15">
    <property type="entry name" value="TRIPEPTIDYL-PEPTIDASE 1"/>
    <property type="match status" value="1"/>
</dbReference>
<evidence type="ECO:0000313" key="4">
    <source>
        <dbReference type="EMBL" id="GJJ71782.1"/>
    </source>
</evidence>
<gene>
    <name evidence="4" type="ORF">EMPS_04139</name>
</gene>
<protein>
    <submittedName>
        <fullName evidence="4">Tripeptidyl-peptidase I</fullName>
    </submittedName>
</protein>
<keyword evidence="2" id="KW-0732">Signal</keyword>
<keyword evidence="1" id="KW-0479">Metal-binding</keyword>
<dbReference type="GO" id="GO:0004252">
    <property type="term" value="F:serine-type endopeptidase activity"/>
    <property type="evidence" value="ECO:0007669"/>
    <property type="project" value="InterPro"/>
</dbReference>
<proteinExistence type="predicted"/>
<feature type="binding site" evidence="1">
    <location>
        <position position="381"/>
    </location>
    <ligand>
        <name>Ca(2+)</name>
        <dbReference type="ChEBI" id="CHEBI:29108"/>
    </ligand>
</feature>
<feature type="binding site" evidence="1">
    <location>
        <position position="363"/>
    </location>
    <ligand>
        <name>Ca(2+)</name>
        <dbReference type="ChEBI" id="CHEBI:29108"/>
    </ligand>
</feature>
<feature type="binding site" evidence="1">
    <location>
        <position position="383"/>
    </location>
    <ligand>
        <name>Ca(2+)</name>
        <dbReference type="ChEBI" id="CHEBI:29108"/>
    </ligand>
</feature>
<dbReference type="InterPro" id="IPR050819">
    <property type="entry name" value="Tripeptidyl-peptidase_I"/>
</dbReference>
<reference evidence="4" key="1">
    <citation type="submission" date="2021-11" db="EMBL/GenBank/DDBJ databases">
        <authorList>
            <person name="Herlambang A."/>
            <person name="Guo Y."/>
            <person name="Takashima Y."/>
            <person name="Nishizawa T."/>
        </authorList>
    </citation>
    <scope>NUCLEOTIDE SEQUENCE</scope>
    <source>
        <strain evidence="4">E1425</strain>
    </source>
</reference>
<dbReference type="InterPro" id="IPR030400">
    <property type="entry name" value="Sedolisin_dom"/>
</dbReference>
<dbReference type="GO" id="GO:0008240">
    <property type="term" value="F:tripeptidyl-peptidase activity"/>
    <property type="evidence" value="ECO:0007669"/>
    <property type="project" value="TreeGrafter"/>
</dbReference>
<dbReference type="CDD" id="cd04056">
    <property type="entry name" value="Peptidases_S53"/>
    <property type="match status" value="1"/>
</dbReference>